<sequence length="142" mass="15980">MFEALVADMTVYQGTGYVDVWKETLQELFTAEYSRLSVRTELLPAEHIRYPTLKGKELVCFLGLFQQIFVLHKGSFTEWQRLARAVGQELLGLKMGLQGVCSKAIQPAQVGIGSNSQPVGTSRKSRDTVRTGRDRWTATDRI</sequence>
<name>A0AAV1UKT3_9STRA</name>
<evidence type="ECO:0000313" key="3">
    <source>
        <dbReference type="Proteomes" id="UP001162060"/>
    </source>
</evidence>
<organism evidence="2 3">
    <name type="scientific">Peronospora matthiolae</name>
    <dbReference type="NCBI Taxonomy" id="2874970"/>
    <lineage>
        <taxon>Eukaryota</taxon>
        <taxon>Sar</taxon>
        <taxon>Stramenopiles</taxon>
        <taxon>Oomycota</taxon>
        <taxon>Peronosporomycetes</taxon>
        <taxon>Peronosporales</taxon>
        <taxon>Peronosporaceae</taxon>
        <taxon>Peronospora</taxon>
    </lineage>
</organism>
<evidence type="ECO:0000313" key="2">
    <source>
        <dbReference type="EMBL" id="CAK7935116.1"/>
    </source>
</evidence>
<protein>
    <submittedName>
        <fullName evidence="2">Uncharacterized protein</fullName>
    </submittedName>
</protein>
<comment type="caution">
    <text evidence="2">The sequence shown here is derived from an EMBL/GenBank/DDBJ whole genome shotgun (WGS) entry which is preliminary data.</text>
</comment>
<feature type="region of interest" description="Disordered" evidence="1">
    <location>
        <begin position="112"/>
        <end position="142"/>
    </location>
</feature>
<accession>A0AAV1UKT3</accession>
<proteinExistence type="predicted"/>
<evidence type="ECO:0000256" key="1">
    <source>
        <dbReference type="SAM" id="MobiDB-lite"/>
    </source>
</evidence>
<dbReference type="AlphaFoldDB" id="A0AAV1UKT3"/>
<dbReference type="EMBL" id="CAKLBY020000221">
    <property type="protein sequence ID" value="CAK7935116.1"/>
    <property type="molecule type" value="Genomic_DNA"/>
</dbReference>
<gene>
    <name evidence="2" type="ORF">PM001_LOCUS20266</name>
</gene>
<feature type="compositionally biased region" description="Polar residues" evidence="1">
    <location>
        <begin position="112"/>
        <end position="122"/>
    </location>
</feature>
<dbReference type="Proteomes" id="UP001162060">
    <property type="component" value="Unassembled WGS sequence"/>
</dbReference>
<feature type="compositionally biased region" description="Basic and acidic residues" evidence="1">
    <location>
        <begin position="124"/>
        <end position="142"/>
    </location>
</feature>
<reference evidence="2" key="1">
    <citation type="submission" date="2024-01" db="EMBL/GenBank/DDBJ databases">
        <authorList>
            <person name="Webb A."/>
        </authorList>
    </citation>
    <scope>NUCLEOTIDE SEQUENCE</scope>
    <source>
        <strain evidence="2">Pm1</strain>
    </source>
</reference>